<protein>
    <submittedName>
        <fullName evidence="2">Uncharacterized protein</fullName>
    </submittedName>
</protein>
<dbReference type="EMBL" id="AMCI01000272">
    <property type="protein sequence ID" value="EJX10022.1"/>
    <property type="molecule type" value="Genomic_DNA"/>
</dbReference>
<dbReference type="AlphaFoldDB" id="J9GPA4"/>
<feature type="region of interest" description="Disordered" evidence="1">
    <location>
        <begin position="1"/>
        <end position="22"/>
    </location>
</feature>
<sequence>MPLSHVRREAKPSVHGAMLRNSPPRTACAGVHCPDEYTVQQIPCRFRWHRVSLQPFLTEPPVLSTSLPSEFSGLSDETVPSPVQ</sequence>
<name>J9GPA4_9ZZZZ</name>
<evidence type="ECO:0000256" key="1">
    <source>
        <dbReference type="SAM" id="MobiDB-lite"/>
    </source>
</evidence>
<feature type="compositionally biased region" description="Basic and acidic residues" evidence="1">
    <location>
        <begin position="1"/>
        <end position="12"/>
    </location>
</feature>
<comment type="caution">
    <text evidence="2">The sequence shown here is derived from an EMBL/GenBank/DDBJ whole genome shotgun (WGS) entry which is preliminary data.</text>
</comment>
<gene>
    <name evidence="2" type="ORF">EVA_01868</name>
</gene>
<organism evidence="2">
    <name type="scientific">gut metagenome</name>
    <dbReference type="NCBI Taxonomy" id="749906"/>
    <lineage>
        <taxon>unclassified sequences</taxon>
        <taxon>metagenomes</taxon>
        <taxon>organismal metagenomes</taxon>
    </lineage>
</organism>
<proteinExistence type="predicted"/>
<accession>J9GPA4</accession>
<evidence type="ECO:0000313" key="2">
    <source>
        <dbReference type="EMBL" id="EJX10022.1"/>
    </source>
</evidence>
<reference evidence="2" key="1">
    <citation type="journal article" date="2012" name="PLoS ONE">
        <title>Gene sets for utilization of primary and secondary nutrition supplies in the distal gut of endangered iberian lynx.</title>
        <authorList>
            <person name="Alcaide M."/>
            <person name="Messina E."/>
            <person name="Richter M."/>
            <person name="Bargiela R."/>
            <person name="Peplies J."/>
            <person name="Huws S.A."/>
            <person name="Newbold C.J."/>
            <person name="Golyshin P.N."/>
            <person name="Simon M.A."/>
            <person name="Lopez G."/>
            <person name="Yakimov M.M."/>
            <person name="Ferrer M."/>
        </authorList>
    </citation>
    <scope>NUCLEOTIDE SEQUENCE</scope>
</reference>
<feature type="region of interest" description="Disordered" evidence="1">
    <location>
        <begin position="63"/>
        <end position="84"/>
    </location>
</feature>